<feature type="active site" description="Charge relay system" evidence="5">
    <location>
        <position position="402"/>
    </location>
</feature>
<dbReference type="InterPro" id="IPR013783">
    <property type="entry name" value="Ig-like_fold"/>
</dbReference>
<comment type="similarity">
    <text evidence="1 6">Belongs to the peptidase S8 family.</text>
</comment>
<keyword evidence="2 6" id="KW-0645">Protease</keyword>
<dbReference type="GO" id="GO:0005509">
    <property type="term" value="F:calcium ion binding"/>
    <property type="evidence" value="ECO:0007669"/>
    <property type="project" value="InterPro"/>
</dbReference>
<feature type="region of interest" description="Disordered" evidence="7">
    <location>
        <begin position="3087"/>
        <end position="3113"/>
    </location>
</feature>
<feature type="domain" description="Cadherin" evidence="8">
    <location>
        <begin position="2368"/>
        <end position="2499"/>
    </location>
</feature>
<comment type="caution">
    <text evidence="9">The sequence shown here is derived from an EMBL/GenBank/DDBJ whole genome shotgun (WGS) entry which is preliminary data.</text>
</comment>
<dbReference type="PROSITE" id="PS51892">
    <property type="entry name" value="SUBTILASE"/>
    <property type="match status" value="1"/>
</dbReference>
<reference evidence="10" key="1">
    <citation type="journal article" date="2020" name="bioRxiv">
        <title>A rank-normalized archaeal taxonomy based on genome phylogeny resolves widespread incomplete and uneven classifications.</title>
        <authorList>
            <person name="Rinke C."/>
            <person name="Chuvochina M."/>
            <person name="Mussig A.J."/>
            <person name="Chaumeil P.-A."/>
            <person name="Waite D.W."/>
            <person name="Whitman W.B."/>
            <person name="Parks D.H."/>
            <person name="Hugenholtz P."/>
        </authorList>
    </citation>
    <scope>NUCLEOTIDE SEQUENCE [LARGE SCALE GENOMIC DNA]</scope>
</reference>
<name>A0A7J4J1S1_9ARCH</name>
<evidence type="ECO:0000256" key="2">
    <source>
        <dbReference type="ARBA" id="ARBA00022670"/>
    </source>
</evidence>
<feature type="compositionally biased region" description="Gly residues" evidence="7">
    <location>
        <begin position="3133"/>
        <end position="3146"/>
    </location>
</feature>
<evidence type="ECO:0000256" key="5">
    <source>
        <dbReference type="PIRSR" id="PIRSR615500-1"/>
    </source>
</evidence>
<evidence type="ECO:0000256" key="3">
    <source>
        <dbReference type="ARBA" id="ARBA00022801"/>
    </source>
</evidence>
<evidence type="ECO:0000259" key="8">
    <source>
        <dbReference type="PROSITE" id="PS50268"/>
    </source>
</evidence>
<evidence type="ECO:0000256" key="7">
    <source>
        <dbReference type="SAM" id="MobiDB-lite"/>
    </source>
</evidence>
<dbReference type="InterPro" id="IPR015500">
    <property type="entry name" value="Peptidase_S8_subtilisin-rel"/>
</dbReference>
<feature type="active site" description="Charge relay system" evidence="5">
    <location>
        <position position="210"/>
    </location>
</feature>
<dbReference type="SUPFAM" id="SSF49313">
    <property type="entry name" value="Cadherin-like"/>
    <property type="match status" value="2"/>
</dbReference>
<dbReference type="InterPro" id="IPR022409">
    <property type="entry name" value="PKD/Chitinase_dom"/>
</dbReference>
<dbReference type="Proteomes" id="UP000565078">
    <property type="component" value="Unassembled WGS sequence"/>
</dbReference>
<dbReference type="InterPro" id="IPR023828">
    <property type="entry name" value="Peptidase_S8_Ser-AS"/>
</dbReference>
<dbReference type="PRINTS" id="PR00723">
    <property type="entry name" value="SUBTILISIN"/>
</dbReference>
<dbReference type="NCBIfam" id="NF012211">
    <property type="entry name" value="tand_rpt_95"/>
    <property type="match status" value="1"/>
</dbReference>
<organism evidence="9 10">
    <name type="scientific">Candidatus Iainarchaeum sp</name>
    <dbReference type="NCBI Taxonomy" id="3101447"/>
    <lineage>
        <taxon>Archaea</taxon>
        <taxon>Candidatus Iainarchaeota</taxon>
        <taxon>Candidatus Iainarchaeia</taxon>
        <taxon>Candidatus Iainarchaeales</taxon>
        <taxon>Candidatus Iainarchaeaceae</taxon>
        <taxon>Candidatus Iainarchaeum</taxon>
    </lineage>
</organism>
<dbReference type="InterPro" id="IPR015919">
    <property type="entry name" value="Cadherin-like_sf"/>
</dbReference>
<sequence length="3178" mass="337486">MELKNSIARLNSIAKILAALLLIALIVPFTYAAQDSSVAPAGALAPYAFAKGSGAAAYISKIHPELLQFSKTKSLAAGLAKKVEALVSVQDDDEIARVEGVITRNGGTVEKSFSTGNVIVANVPQSGLLGIAADDSVVSLWPDTIVRATLDESVPQIGAIEAWASGHDGSGISVAVLDTGIDSTHPMLKGKVVKEKNLTPSLTSSDVYGHGTHVAGIIAGNTAEGGAYNGVAPQASLYNVKVLGDDGEGEFSKIIEGIDWVVGGLEWAAGEDGRPYATEGARIINMSLGAPENYDPNGSNQNPLLRAIREATENGIVVVVSAGNCGDAEPSEVCKEFRGVTTPGSSPDALTVGAVNDENNWAGFSSGGSIEGVGIKPDIAAPGVGINSSIPRSRYQAMDGTSMAAPHVAGAAALLLDSNPALTSAQIKGLLEMNAIDLGGPGKDTKFGYGLLNLRGISGLKPAISEETVSGTIEESQIFTKSITLANRGAQILMITGVSGPNGVELALGKNELSPMEETYLNVIVNGYTTGIGQISGDVVVSTNAGELKIAVEISVVQSAKPVIKEHNIPPTVFRGEKSDIVVLATDDSTVNSVSFRLTGPNGIITDNQLVLSGDGKWRLKDFEYPAGIGDKGEYTAGITALDDSGNPTTLDVHFELVNAVFSFPKEFTQGTESETLVSYKNTGNLSAEAKANLEIFASDGAKIDEITQSALLASGEEKAFSLKWTPQEAGNYLLRAGLGENGNAIEAMDLNARALVPDVLNINGFSMDGNSVEKGTSAKFTILAENTSSASVDTIIEVNILKNNITLDTISMEGAGLPANSTQQPFTLQKAFVLPAGEYGAVARLHNRNRAKDSNTVAFTIYAPAMGSITSIETPQTISTDHNSVVRAVFSNSSAVPLNVMMNAKVMDGNNIVDSFDLNAMQVLAGQDAIFEAEHGFRGLVGQYTLVVFADYEGNSAQAGKGINISDNDSPKVVARSYGHEITEGEIFEMLLVTQDASPVSSATLTVDGTETEMLKTGSFDRNTTFTGTYYKGLGAGTHTFSVKICDKFGNCTSMPQLRFNVTECTGNKVLVVSEEDYFKNELGTGYCVANWKKSISGTPDSQYMSGFSAVIWGEGNSRKNIDANDAMALKEYVNNGGRLLLEGSEIAFAHRDDNFMQSVAHAQLARDIVFIALGAEGTEGTTESSEITVKTIHPITMQESTFSLDGSIVPSPDAIKPANGGVSLADWNSGDSAMVAFEEPRQGGARVLFVPFNFNAIETGPREKIFSGAMKWLLEMPGNDIAITGLEATPLPKASEPVQVTIELSNGAAAEVALYDNNEKIGATTASNGTAKMQVSLSEGKHTIVAIANPDFGEAETTYFNNSAEKELMVAGPMPDAALSALKITPQNPRQGESVKIEAIASNLGAATANAEIRFIVNGAQIGVAPVEIAFGEEKTASANWVAEEGIHYIEAVAAVSGEDSNALNNASNAEIYACNGPWVLIVSDDDTASGHSTENPDSLTTFEEALQGERYCFESWKESEKGVPSKDYLQAFDTVIWSAGDRWNTVVDSNDMSLLRDFNGSIFFEGSDIGFDNNDPEFMEMEMHSSFDRDIVLGTENSILLLNDSNIFEGIGSLDLNAELSPFPDSIIPLDGESIADWNSGGSAIIVSGSGKNKQVYAAFSVDAIADGNSRNTFITNAVKWLLETNSAPEILSITANSPVNEGETLIIDVNAVDADNDPLSYAIHPDLFDSNGSTFSWITDYNSAGDYNFTITVSDGDMNASKDISITVLNTNRPPVINGITDNAPIQEGEALTIDVNAADPDGDALDYAINSDAFGADGNQLTWATDYNSAGDYAFTITVSDGDMNASADLNITILNANRPPEILSVTTNSPVNEPGELIIDANATDPDGDAITYAIDSDKFGKNGNRFMWQTDYESAGDYNFTLSVSDGDMDTTADINIAILNTNRAPEILSVETNSPIQEGETLTIDVNALDLDNGPVLLSIANTGDGGPGNHARWWNTGYAKRMPVNIQTNSSPIDYNHTLAGRINTAETGCLDLSSFALVWQNGESQTDIDMAIEGTCGEYIEVTWRSQFAIEPNTDFTTVDTNGYYLYIANNAIQNPKRDPTKVWLGFESFEDNEYTANPVWEIRAGSPVVVEEKSPDKNHYLDLQVGASTNMRTDFSSDLNANWFEIWVRPSDVSTAVPNNPATVILANSADELILHLIIGANQFYRYEGGWRQIGSAVPENNQWYRYLIYYDGHSKTFGLTIYSQSGTILEQGDFSTYTPVGGGPYSGEIAKIYVGSEVTNAGFDAIKYWRQPEDRPAITTGAIGTPGKPTQINYDKNRFTWQTDYNSAGDYAFTITATDGNLSTNADLNVSIINSNRAPIITAITTNSPVNEGETLTVDINATDPDGDPLAYSVIGHDFIANENIFSWNTDYNSAGEYTLTAIISDGNEAVSADINVQVINTNRAPEISSIAYPLEIIGEGETIIINVNAADPDNDPLSYAISSPVFDANAASFSWITDYNSAGDYTLTITVSDGELAATADINLHVNNVNRAPEILSIATNSPVMEGETIAIDVNASDIDGETLEYQINSPLFDTNAGTFSWDTDYNSAGIYTFTVTVSDGNLSASADVNVEIMNVNRAPIIHSIAYNGQAKEGELILIDVNASDPDNDALAYSASPSLFDINGSILALQIGYDFAGDYNFTLAVSDGNLETFADINITVLNTNRAPEILAAAMNSPANEGETLIIDINAIDPDGDALSYSTDSNLFSANGSKFTWNTDYKSAGDYNITITVSDGSLSASKEVLLTINEYAQPLAIEISAESPIFEGERATIQVIATGLDEGSTAYSIDSNLFYFDHATNTFNWDTGYDSAGDYNFLITASDGERDISGAVQFRVEDKNRAPELELVSGMTEFVIGEFIALKFNASDPDNGTLTFSADPVPFKFYGNNFIWKADVNSIGEFTVTITASDGNLSTSRQARFMVYDPGNTCKDPDGGLNYYEKGTADDRVRGIGGLWNDTCRIRTPCKEGDPGYGTFGICAVYSKVDECSGDACNLQEGYCENGKVTNIAYYCEFGCSNGACMTQEQANQVIPASVQTHPGQHASTPQGNSVQAPALPSGSGYIPDGSGSGLGYSATGSGGRAAAGSGAGSGNGSGSSSSGSGSGYYLPQAPSALQQALETVQEIID</sequence>
<dbReference type="GO" id="GO:0004252">
    <property type="term" value="F:serine-type endopeptidase activity"/>
    <property type="evidence" value="ECO:0007669"/>
    <property type="project" value="InterPro"/>
</dbReference>
<accession>A0A7J4J1S1</accession>
<dbReference type="GO" id="GO:0007156">
    <property type="term" value="P:homophilic cell adhesion via plasma membrane adhesion molecules"/>
    <property type="evidence" value="ECO:0007669"/>
    <property type="project" value="InterPro"/>
</dbReference>
<evidence type="ECO:0000256" key="4">
    <source>
        <dbReference type="ARBA" id="ARBA00022825"/>
    </source>
</evidence>
<feature type="active site" description="Charge relay system" evidence="5">
    <location>
        <position position="178"/>
    </location>
</feature>
<dbReference type="InterPro" id="IPR023827">
    <property type="entry name" value="Peptidase_S8_Asp-AS"/>
</dbReference>
<protein>
    <submittedName>
        <fullName evidence="9">S8 family serine peptidase</fullName>
    </submittedName>
</protein>
<dbReference type="InterPro" id="IPR050131">
    <property type="entry name" value="Peptidase_S8_subtilisin-like"/>
</dbReference>
<keyword evidence="3 6" id="KW-0378">Hydrolase</keyword>
<dbReference type="SMART" id="SM00089">
    <property type="entry name" value="PKD"/>
    <property type="match status" value="7"/>
</dbReference>
<dbReference type="SMART" id="SM00112">
    <property type="entry name" value="CA"/>
    <property type="match status" value="9"/>
</dbReference>
<dbReference type="SUPFAM" id="SSF52743">
    <property type="entry name" value="Subtilisin-like"/>
    <property type="match status" value="1"/>
</dbReference>
<dbReference type="EMBL" id="DUGC01000075">
    <property type="protein sequence ID" value="HIH09987.1"/>
    <property type="molecule type" value="Genomic_DNA"/>
</dbReference>
<feature type="domain" description="Cadherin" evidence="8">
    <location>
        <begin position="1863"/>
        <end position="1955"/>
    </location>
</feature>
<feature type="domain" description="Cadherin" evidence="8">
    <location>
        <begin position="2560"/>
        <end position="2635"/>
    </location>
</feature>
<dbReference type="InterPro" id="IPR002126">
    <property type="entry name" value="Cadherin-like_dom"/>
</dbReference>
<evidence type="ECO:0000256" key="1">
    <source>
        <dbReference type="ARBA" id="ARBA00011073"/>
    </source>
</evidence>
<feature type="compositionally biased region" description="Polar residues" evidence="7">
    <location>
        <begin position="3087"/>
        <end position="3104"/>
    </location>
</feature>
<dbReference type="InterPro" id="IPR011635">
    <property type="entry name" value="CARDB"/>
</dbReference>
<dbReference type="Gene3D" id="2.60.40.10">
    <property type="entry name" value="Immunoglobulins"/>
    <property type="match status" value="9"/>
</dbReference>
<dbReference type="PROSITE" id="PS00137">
    <property type="entry name" value="SUBTILASE_HIS"/>
    <property type="match status" value="1"/>
</dbReference>
<dbReference type="PROSITE" id="PS00136">
    <property type="entry name" value="SUBTILASE_ASP"/>
    <property type="match status" value="1"/>
</dbReference>
<dbReference type="PROSITE" id="PS00138">
    <property type="entry name" value="SUBTILASE_SER"/>
    <property type="match status" value="1"/>
</dbReference>
<dbReference type="PANTHER" id="PTHR43806">
    <property type="entry name" value="PEPTIDASE S8"/>
    <property type="match status" value="1"/>
</dbReference>
<dbReference type="PROSITE" id="PS50268">
    <property type="entry name" value="CADHERIN_2"/>
    <property type="match status" value="3"/>
</dbReference>
<evidence type="ECO:0000256" key="6">
    <source>
        <dbReference type="RuleBase" id="RU003355"/>
    </source>
</evidence>
<gene>
    <name evidence="9" type="ORF">HA254_04950</name>
</gene>
<dbReference type="PANTHER" id="PTHR43806:SF11">
    <property type="entry name" value="CEREVISIN-RELATED"/>
    <property type="match status" value="1"/>
</dbReference>
<dbReference type="Pfam" id="PF17963">
    <property type="entry name" value="Big_9"/>
    <property type="match status" value="4"/>
</dbReference>
<dbReference type="CDD" id="cd11304">
    <property type="entry name" value="Cadherin_repeat"/>
    <property type="match status" value="5"/>
</dbReference>
<keyword evidence="4 6" id="KW-0720">Serine protease</keyword>
<dbReference type="Gene3D" id="3.40.50.200">
    <property type="entry name" value="Peptidase S8/S53 domain"/>
    <property type="match status" value="1"/>
</dbReference>
<dbReference type="Pfam" id="PF07705">
    <property type="entry name" value="CARDB"/>
    <property type="match status" value="1"/>
</dbReference>
<dbReference type="GO" id="GO:0016020">
    <property type="term" value="C:membrane"/>
    <property type="evidence" value="ECO:0007669"/>
    <property type="project" value="InterPro"/>
</dbReference>
<evidence type="ECO:0000313" key="9">
    <source>
        <dbReference type="EMBL" id="HIH09987.1"/>
    </source>
</evidence>
<dbReference type="InterPro" id="IPR036852">
    <property type="entry name" value="Peptidase_S8/S53_dom_sf"/>
</dbReference>
<dbReference type="InterPro" id="IPR000209">
    <property type="entry name" value="Peptidase_S8/S53_dom"/>
</dbReference>
<dbReference type="GO" id="GO:0006508">
    <property type="term" value="P:proteolysis"/>
    <property type="evidence" value="ECO:0007669"/>
    <property type="project" value="UniProtKB-KW"/>
</dbReference>
<feature type="region of interest" description="Disordered" evidence="7">
    <location>
        <begin position="3133"/>
        <end position="3160"/>
    </location>
</feature>
<dbReference type="Pfam" id="PF00082">
    <property type="entry name" value="Peptidase_S8"/>
    <property type="match status" value="1"/>
</dbReference>
<dbReference type="InterPro" id="IPR022398">
    <property type="entry name" value="Peptidase_S8_His-AS"/>
</dbReference>
<evidence type="ECO:0000313" key="10">
    <source>
        <dbReference type="Proteomes" id="UP000565078"/>
    </source>
</evidence>
<proteinExistence type="inferred from homology"/>